<dbReference type="EMBL" id="BAEO01000027">
    <property type="protein sequence ID" value="GAC19009.1"/>
    <property type="molecule type" value="Genomic_DNA"/>
</dbReference>
<dbReference type="InterPro" id="IPR046897">
    <property type="entry name" value="ABC-3C_MC6"/>
</dbReference>
<dbReference type="STRING" id="493475.GARC_2042"/>
<gene>
    <name evidence="1" type="ORF">GARC_2042</name>
</gene>
<proteinExistence type="predicted"/>
<organism evidence="1 2">
    <name type="scientific">Paraglaciecola arctica BSs20135</name>
    <dbReference type="NCBI Taxonomy" id="493475"/>
    <lineage>
        <taxon>Bacteria</taxon>
        <taxon>Pseudomonadati</taxon>
        <taxon>Pseudomonadota</taxon>
        <taxon>Gammaproteobacteria</taxon>
        <taxon>Alteromonadales</taxon>
        <taxon>Alteromonadaceae</taxon>
        <taxon>Paraglaciecola</taxon>
    </lineage>
</organism>
<dbReference type="Pfam" id="PF20293">
    <property type="entry name" value="MC6"/>
    <property type="match status" value="1"/>
</dbReference>
<sequence>MLLQQDMLLSELWEETKEKENIGNFERFVLALDLLYLLGLIIFEENKIKRVKE</sequence>
<keyword evidence="2" id="KW-1185">Reference proteome</keyword>
<dbReference type="AlphaFoldDB" id="K6XEE4"/>
<protein>
    <submittedName>
        <fullName evidence="1">Uncharacterized protein</fullName>
    </submittedName>
</protein>
<evidence type="ECO:0000313" key="1">
    <source>
        <dbReference type="EMBL" id="GAC19009.1"/>
    </source>
</evidence>
<name>K6XEE4_9ALTE</name>
<accession>K6XEE4</accession>
<dbReference type="Proteomes" id="UP000006327">
    <property type="component" value="Unassembled WGS sequence"/>
</dbReference>
<evidence type="ECO:0000313" key="2">
    <source>
        <dbReference type="Proteomes" id="UP000006327"/>
    </source>
</evidence>
<comment type="caution">
    <text evidence="1">The sequence shown here is derived from an EMBL/GenBank/DDBJ whole genome shotgun (WGS) entry which is preliminary data.</text>
</comment>
<reference evidence="1 2" key="1">
    <citation type="journal article" date="2017" name="Antonie Van Leeuwenhoek">
        <title>Rhizobium rhizosphaerae sp. nov., a novel species isolated from rice rhizosphere.</title>
        <authorList>
            <person name="Zhao J.J."/>
            <person name="Zhang J."/>
            <person name="Zhang R.J."/>
            <person name="Zhang C.W."/>
            <person name="Yin H.Q."/>
            <person name="Zhang X.X."/>
        </authorList>
    </citation>
    <scope>NUCLEOTIDE SEQUENCE [LARGE SCALE GENOMIC DNA]</scope>
    <source>
        <strain evidence="1 2">BSs20135</strain>
    </source>
</reference>